<dbReference type="AlphaFoldDB" id="M0KYL7"/>
<gene>
    <name evidence="1" type="ORF">C435_03243</name>
</gene>
<evidence type="ECO:0000313" key="1">
    <source>
        <dbReference type="EMBL" id="EMA24875.1"/>
    </source>
</evidence>
<dbReference type="Proteomes" id="UP000011687">
    <property type="component" value="Unassembled WGS sequence"/>
</dbReference>
<accession>M0KYL7</accession>
<comment type="caution">
    <text evidence="1">The sequence shown here is derived from an EMBL/GenBank/DDBJ whole genome shotgun (WGS) entry which is preliminary data.</text>
</comment>
<proteinExistence type="predicted"/>
<sequence length="91" mass="10297">MCGTNPPPENWDAEPINEDSLPKEISIDDAPIAWRNIHDDKVICVRPNPREDHEWAVAGPNSIIRSAESLEEAKEKARSYMQSTRRPSSMV</sequence>
<organism evidence="1 2">
    <name type="scientific">Haloarcula marismortui ATCC 33799</name>
    <dbReference type="NCBI Taxonomy" id="662475"/>
    <lineage>
        <taxon>Archaea</taxon>
        <taxon>Methanobacteriati</taxon>
        <taxon>Methanobacteriota</taxon>
        <taxon>Stenosarchaea group</taxon>
        <taxon>Halobacteria</taxon>
        <taxon>Halobacteriales</taxon>
        <taxon>Haloarculaceae</taxon>
        <taxon>Haloarcula</taxon>
    </lineage>
</organism>
<reference evidence="1 2" key="1">
    <citation type="journal article" date="2014" name="PLoS Genet.">
        <title>Phylogenetically driven sequencing of extremely halophilic archaea reveals strategies for static and dynamic osmo-response.</title>
        <authorList>
            <person name="Becker E.A."/>
            <person name="Seitzer P.M."/>
            <person name="Tritt A."/>
            <person name="Larsen D."/>
            <person name="Krusor M."/>
            <person name="Yao A.I."/>
            <person name="Wu D."/>
            <person name="Madern D."/>
            <person name="Eisen J.A."/>
            <person name="Darling A.E."/>
            <person name="Facciotti M.T."/>
        </authorList>
    </citation>
    <scope>NUCLEOTIDE SEQUENCE [LARGE SCALE GENOMIC DNA]</scope>
    <source>
        <strain evidence="1 2">ATCC 33799</strain>
    </source>
</reference>
<keyword evidence="2" id="KW-1185">Reference proteome</keyword>
<evidence type="ECO:0000313" key="2">
    <source>
        <dbReference type="Proteomes" id="UP000011687"/>
    </source>
</evidence>
<dbReference type="EMBL" id="AOLS01000016">
    <property type="protein sequence ID" value="EMA24875.1"/>
    <property type="molecule type" value="Genomic_DNA"/>
</dbReference>
<protein>
    <submittedName>
        <fullName evidence="1">Uncharacterized protein</fullName>
    </submittedName>
</protein>
<name>M0KYL7_9EURY</name>